<proteinExistence type="predicted"/>
<gene>
    <name evidence="1" type="ordered locus">Bphy_6883</name>
</gene>
<organism evidence="1 2">
    <name type="scientific">Paraburkholderia phymatum (strain DSM 17167 / CIP 108236 / LMG 21445 / STM815)</name>
    <name type="common">Burkholderia phymatum</name>
    <dbReference type="NCBI Taxonomy" id="391038"/>
    <lineage>
        <taxon>Bacteria</taxon>
        <taxon>Pseudomonadati</taxon>
        <taxon>Pseudomonadota</taxon>
        <taxon>Betaproteobacteria</taxon>
        <taxon>Burkholderiales</taxon>
        <taxon>Burkholderiaceae</taxon>
        <taxon>Paraburkholderia</taxon>
    </lineage>
</organism>
<dbReference type="RefSeq" id="WP_012406053.1">
    <property type="nucleotide sequence ID" value="NC_010625.1"/>
</dbReference>
<reference evidence="2" key="1">
    <citation type="journal article" date="2014" name="Stand. Genomic Sci.">
        <title>Complete genome sequence of Burkholderia phymatum STM815(T), a broad host range and efficient nitrogen-fixing symbiont of Mimosa species.</title>
        <authorList>
            <person name="Moulin L."/>
            <person name="Klonowska A."/>
            <person name="Caroline B."/>
            <person name="Booth K."/>
            <person name="Vriezen J.A."/>
            <person name="Melkonian R."/>
            <person name="James E.K."/>
            <person name="Young J.P."/>
            <person name="Bena G."/>
            <person name="Hauser L."/>
            <person name="Land M."/>
            <person name="Kyrpides N."/>
            <person name="Bruce D."/>
            <person name="Chain P."/>
            <person name="Copeland A."/>
            <person name="Pitluck S."/>
            <person name="Woyke T."/>
            <person name="Lizotte-Waniewski M."/>
            <person name="Bristow J."/>
            <person name="Riley M."/>
        </authorList>
    </citation>
    <scope>NUCLEOTIDE SEQUENCE [LARGE SCALE GENOMIC DNA]</scope>
    <source>
        <strain evidence="2">DSM 17167 / CIP 108236 / LMG 21445 / STM815</strain>
        <plasmid evidence="2">Plasmid pBPHY01</plasmid>
    </source>
</reference>
<evidence type="ECO:0000313" key="1">
    <source>
        <dbReference type="EMBL" id="ACC75894.1"/>
    </source>
</evidence>
<dbReference type="HOGENOM" id="CLU_2231525_0_0_4"/>
<dbReference type="Proteomes" id="UP000001192">
    <property type="component" value="Plasmid pBPHY01"/>
</dbReference>
<sequence length="105" mass="11597" precursor="true">MLPTMRLQSMIIIGSLFLMLGANAFAQSSVGRVNPMADLATHSAEEFVHLIKYRCANVSPNSEDSAACIKDAARLWLANYAWQYESIPDSYITGNSLARDFLARP</sequence>
<dbReference type="EMBL" id="CP001045">
    <property type="protein sequence ID" value="ACC75894.1"/>
    <property type="molecule type" value="Genomic_DNA"/>
</dbReference>
<evidence type="ECO:0000313" key="2">
    <source>
        <dbReference type="Proteomes" id="UP000001192"/>
    </source>
</evidence>
<dbReference type="KEGG" id="bph:Bphy_6883"/>
<geneLocation type="plasmid" evidence="1 2">
    <name>pBPHY01</name>
</geneLocation>
<keyword evidence="1" id="KW-0614">Plasmid</keyword>
<accession>B2JTJ1</accession>
<name>B2JTJ1_PARP8</name>
<protein>
    <submittedName>
        <fullName evidence="1">Uncharacterized protein</fullName>
    </submittedName>
</protein>
<dbReference type="AlphaFoldDB" id="B2JTJ1"/>
<keyword evidence="2" id="KW-1185">Reference proteome</keyword>